<feature type="signal peptide" evidence="1">
    <location>
        <begin position="1"/>
        <end position="17"/>
    </location>
</feature>
<dbReference type="AlphaFoldDB" id="A0A8J8NGK8"/>
<organism evidence="2 3">
    <name type="scientific">Halteria grandinella</name>
    <dbReference type="NCBI Taxonomy" id="5974"/>
    <lineage>
        <taxon>Eukaryota</taxon>
        <taxon>Sar</taxon>
        <taxon>Alveolata</taxon>
        <taxon>Ciliophora</taxon>
        <taxon>Intramacronucleata</taxon>
        <taxon>Spirotrichea</taxon>
        <taxon>Stichotrichia</taxon>
        <taxon>Sporadotrichida</taxon>
        <taxon>Halteriidae</taxon>
        <taxon>Halteria</taxon>
    </lineage>
</organism>
<reference evidence="2" key="1">
    <citation type="submission" date="2019-06" db="EMBL/GenBank/DDBJ databases">
        <authorList>
            <person name="Zheng W."/>
        </authorList>
    </citation>
    <scope>NUCLEOTIDE SEQUENCE</scope>
    <source>
        <strain evidence="2">QDHG01</strain>
    </source>
</reference>
<dbReference type="Proteomes" id="UP000785679">
    <property type="component" value="Unassembled WGS sequence"/>
</dbReference>
<evidence type="ECO:0000313" key="3">
    <source>
        <dbReference type="Proteomes" id="UP000785679"/>
    </source>
</evidence>
<comment type="caution">
    <text evidence="2">The sequence shown here is derived from an EMBL/GenBank/DDBJ whole genome shotgun (WGS) entry which is preliminary data.</text>
</comment>
<sequence length="68" mass="7657">MAIQLTGISRCMWKAFAVGIFYLDRHLLLTATNLNNRCIVGCLAKIVMRVAIFQHLTDDSQKAKSRSC</sequence>
<accession>A0A8J8NGK8</accession>
<proteinExistence type="predicted"/>
<evidence type="ECO:0000313" key="2">
    <source>
        <dbReference type="EMBL" id="TNV74622.1"/>
    </source>
</evidence>
<protein>
    <submittedName>
        <fullName evidence="2">Uncharacterized protein</fullName>
    </submittedName>
</protein>
<feature type="chain" id="PRO_5035155478" evidence="1">
    <location>
        <begin position="18"/>
        <end position="68"/>
    </location>
</feature>
<evidence type="ECO:0000256" key="1">
    <source>
        <dbReference type="SAM" id="SignalP"/>
    </source>
</evidence>
<keyword evidence="3" id="KW-1185">Reference proteome</keyword>
<name>A0A8J8NGK8_HALGN</name>
<keyword evidence="1" id="KW-0732">Signal</keyword>
<dbReference type="EMBL" id="RRYP01016769">
    <property type="protein sequence ID" value="TNV74622.1"/>
    <property type="molecule type" value="Genomic_DNA"/>
</dbReference>
<gene>
    <name evidence="2" type="ORF">FGO68_gene6101</name>
</gene>